<evidence type="ECO:0000313" key="15">
    <source>
        <dbReference type="Proteomes" id="UP000288716"/>
    </source>
</evidence>
<dbReference type="InterPro" id="IPR006201">
    <property type="entry name" value="Neur_channel"/>
</dbReference>
<dbReference type="InterPro" id="IPR006029">
    <property type="entry name" value="Neurotrans-gated_channel_TM"/>
</dbReference>
<dbReference type="OrthoDB" id="6511516at2759"/>
<protein>
    <submittedName>
        <fullName evidence="14">Glycine receptor subunit alpha-2-like protein</fullName>
    </submittedName>
</protein>
<dbReference type="GO" id="GO:0099095">
    <property type="term" value="F:ligand-gated monoatomic anion channel activity"/>
    <property type="evidence" value="ECO:0007669"/>
    <property type="project" value="UniProtKB-ARBA"/>
</dbReference>
<dbReference type="PROSITE" id="PS00236">
    <property type="entry name" value="NEUROTR_ION_CHANNEL"/>
    <property type="match status" value="1"/>
</dbReference>
<reference evidence="14 15" key="1">
    <citation type="journal article" date="2018" name="Gigascience">
        <title>Genomes of trombidid mites reveal novel predicted allergens and laterally-transferred genes associated with secondary metabolism.</title>
        <authorList>
            <person name="Dong X."/>
            <person name="Chaisiri K."/>
            <person name="Xia D."/>
            <person name="Armstrong S.D."/>
            <person name="Fang Y."/>
            <person name="Donnelly M.J."/>
            <person name="Kadowaki T."/>
            <person name="McGarry J.W."/>
            <person name="Darby A.C."/>
            <person name="Makepeace B.L."/>
        </authorList>
    </citation>
    <scope>NUCLEOTIDE SEQUENCE [LARGE SCALE GENOMIC DNA]</scope>
    <source>
        <strain evidence="14">UoL-UT</strain>
    </source>
</reference>
<feature type="transmembrane region" description="Helical" evidence="11">
    <location>
        <begin position="143"/>
        <end position="164"/>
    </location>
</feature>
<dbReference type="GO" id="GO:0005886">
    <property type="term" value="C:plasma membrane"/>
    <property type="evidence" value="ECO:0007669"/>
    <property type="project" value="UniProtKB-SubCell"/>
</dbReference>
<dbReference type="InterPro" id="IPR036734">
    <property type="entry name" value="Neur_chan_lig-bd_sf"/>
</dbReference>
<dbReference type="VEuPathDB" id="VectorBase:LDEU004595"/>
<evidence type="ECO:0000256" key="5">
    <source>
        <dbReference type="ARBA" id="ARBA00022692"/>
    </source>
</evidence>
<organism evidence="14 15">
    <name type="scientific">Leptotrombidium deliense</name>
    <dbReference type="NCBI Taxonomy" id="299467"/>
    <lineage>
        <taxon>Eukaryota</taxon>
        <taxon>Metazoa</taxon>
        <taxon>Ecdysozoa</taxon>
        <taxon>Arthropoda</taxon>
        <taxon>Chelicerata</taxon>
        <taxon>Arachnida</taxon>
        <taxon>Acari</taxon>
        <taxon>Acariformes</taxon>
        <taxon>Trombidiformes</taxon>
        <taxon>Prostigmata</taxon>
        <taxon>Anystina</taxon>
        <taxon>Parasitengona</taxon>
        <taxon>Trombiculoidea</taxon>
        <taxon>Trombiculidae</taxon>
        <taxon>Leptotrombidium</taxon>
    </lineage>
</organism>
<evidence type="ECO:0000256" key="2">
    <source>
        <dbReference type="ARBA" id="ARBA00004236"/>
    </source>
</evidence>
<keyword evidence="10" id="KW-0407">Ion channel</keyword>
<keyword evidence="5 11" id="KW-0812">Transmembrane</keyword>
<dbReference type="GO" id="GO:0005254">
    <property type="term" value="F:chloride channel activity"/>
    <property type="evidence" value="ECO:0007669"/>
    <property type="project" value="UniProtKB-ARBA"/>
</dbReference>
<dbReference type="SUPFAM" id="SSF90112">
    <property type="entry name" value="Neurotransmitter-gated ion-channel transmembrane pore"/>
    <property type="match status" value="1"/>
</dbReference>
<evidence type="ECO:0000256" key="9">
    <source>
        <dbReference type="ARBA" id="ARBA00023136"/>
    </source>
</evidence>
<evidence type="ECO:0000256" key="8">
    <source>
        <dbReference type="ARBA" id="ARBA00023065"/>
    </source>
</evidence>
<evidence type="ECO:0000256" key="7">
    <source>
        <dbReference type="ARBA" id="ARBA00022989"/>
    </source>
</evidence>
<dbReference type="GO" id="GO:0004888">
    <property type="term" value="F:transmembrane signaling receptor activity"/>
    <property type="evidence" value="ECO:0007669"/>
    <property type="project" value="InterPro"/>
</dbReference>
<keyword evidence="7 11" id="KW-1133">Transmembrane helix</keyword>
<dbReference type="Pfam" id="PF02932">
    <property type="entry name" value="Neur_chan_memb"/>
    <property type="match status" value="1"/>
</dbReference>
<feature type="transmembrane region" description="Helical" evidence="11">
    <location>
        <begin position="214"/>
        <end position="236"/>
    </location>
</feature>
<sequence>MVRGDEIKIFWTPDIYIPEVKRHEYPTTTVNTHLLMIYIESDTTCRLKLDSRLAAVVACQMDFHDYPFDKQFCPFRLRSHYYPISYVNYEWSDFGVSAHKFIKLNNYKFAFAFKSYNNTALVDDEPFSWLEVDFIYERKLSNFIVQVVCPSLFITTVAYANFWVGVETGASRFQMTIVTLLSLVTLHVGVKATIPPISYVAFKVEIDFFFAVDIWMIFCLLFVWLAAMELAASNYLHKRRNRMIEKRKKLIERRKFIPDQSMQSELLCLTCFSCRHSLRKLIFRNPQLTADKQLSKYMINGATFEDHIDEPDLSLLLDKIFRVFYPLAFLVNTVLCYKISKDCYTDLRSSKITLRNFEKLSRHASNQHVKI</sequence>
<keyword evidence="15" id="KW-1185">Reference proteome</keyword>
<accession>A0A443SIY0</accession>
<keyword evidence="3" id="KW-0813">Transport</keyword>
<dbReference type="Gene3D" id="2.70.170.10">
    <property type="entry name" value="Neurotransmitter-gated ion-channel ligand-binding domain"/>
    <property type="match status" value="1"/>
</dbReference>
<dbReference type="InterPro" id="IPR018000">
    <property type="entry name" value="Neurotransmitter_ion_chnl_CS"/>
</dbReference>
<feature type="domain" description="Neurotransmitter-gated ion-channel transmembrane" evidence="13">
    <location>
        <begin position="148"/>
        <end position="249"/>
    </location>
</feature>
<evidence type="ECO:0000313" key="14">
    <source>
        <dbReference type="EMBL" id="RWS27445.1"/>
    </source>
</evidence>
<dbReference type="AlphaFoldDB" id="A0A443SIY0"/>
<dbReference type="EMBL" id="NCKV01002009">
    <property type="protein sequence ID" value="RWS27445.1"/>
    <property type="molecule type" value="Genomic_DNA"/>
</dbReference>
<dbReference type="PRINTS" id="PR00253">
    <property type="entry name" value="GABAARECEPTR"/>
</dbReference>
<dbReference type="Gene3D" id="1.20.58.390">
    <property type="entry name" value="Neurotransmitter-gated ion-channel transmembrane domain"/>
    <property type="match status" value="1"/>
</dbReference>
<evidence type="ECO:0000256" key="6">
    <source>
        <dbReference type="ARBA" id="ARBA00022729"/>
    </source>
</evidence>
<dbReference type="SUPFAM" id="SSF63712">
    <property type="entry name" value="Nicotinic receptor ligand binding domain-like"/>
    <property type="match status" value="1"/>
</dbReference>
<proteinExistence type="predicted"/>
<keyword evidence="9 11" id="KW-0472">Membrane</keyword>
<evidence type="ECO:0000256" key="1">
    <source>
        <dbReference type="ARBA" id="ARBA00004141"/>
    </source>
</evidence>
<feature type="transmembrane region" description="Helical" evidence="11">
    <location>
        <begin position="176"/>
        <end position="194"/>
    </location>
</feature>
<dbReference type="PANTHER" id="PTHR18945">
    <property type="entry name" value="NEUROTRANSMITTER GATED ION CHANNEL"/>
    <property type="match status" value="1"/>
</dbReference>
<keyword evidence="4" id="KW-1003">Cell membrane</keyword>
<evidence type="ECO:0000256" key="10">
    <source>
        <dbReference type="ARBA" id="ARBA00023303"/>
    </source>
</evidence>
<dbReference type="InterPro" id="IPR006028">
    <property type="entry name" value="GABAA/Glycine_rcpt"/>
</dbReference>
<dbReference type="InterPro" id="IPR006202">
    <property type="entry name" value="Neur_chan_lig-bd"/>
</dbReference>
<gene>
    <name evidence="14" type="ORF">B4U80_13718</name>
</gene>
<dbReference type="STRING" id="299467.A0A443SIY0"/>
<dbReference type="Proteomes" id="UP000288716">
    <property type="component" value="Unassembled WGS sequence"/>
</dbReference>
<feature type="domain" description="Neurotransmitter-gated ion-channel ligand-binding" evidence="12">
    <location>
        <begin position="10"/>
        <end position="108"/>
    </location>
</feature>
<evidence type="ECO:0000256" key="4">
    <source>
        <dbReference type="ARBA" id="ARBA00022475"/>
    </source>
</evidence>
<evidence type="ECO:0000259" key="13">
    <source>
        <dbReference type="Pfam" id="PF02932"/>
    </source>
</evidence>
<dbReference type="InterPro" id="IPR038050">
    <property type="entry name" value="Neuro_actylchol_rec"/>
</dbReference>
<keyword evidence="6" id="KW-0732">Signal</keyword>
<dbReference type="InterPro" id="IPR036719">
    <property type="entry name" value="Neuro-gated_channel_TM_sf"/>
</dbReference>
<comment type="subcellular location">
    <subcellularLocation>
        <location evidence="2">Cell membrane</location>
    </subcellularLocation>
    <subcellularLocation>
        <location evidence="1">Membrane</location>
        <topology evidence="1">Multi-pass membrane protein</topology>
    </subcellularLocation>
</comment>
<dbReference type="GO" id="GO:0005230">
    <property type="term" value="F:extracellular ligand-gated monoatomic ion channel activity"/>
    <property type="evidence" value="ECO:0007669"/>
    <property type="project" value="InterPro"/>
</dbReference>
<evidence type="ECO:0000259" key="12">
    <source>
        <dbReference type="Pfam" id="PF02931"/>
    </source>
</evidence>
<evidence type="ECO:0000256" key="11">
    <source>
        <dbReference type="SAM" id="Phobius"/>
    </source>
</evidence>
<keyword evidence="8" id="KW-0406">Ion transport</keyword>
<evidence type="ECO:0000256" key="3">
    <source>
        <dbReference type="ARBA" id="ARBA00022448"/>
    </source>
</evidence>
<name>A0A443SIY0_9ACAR</name>
<keyword evidence="14" id="KW-0675">Receptor</keyword>
<comment type="caution">
    <text evidence="14">The sequence shown here is derived from an EMBL/GenBank/DDBJ whole genome shotgun (WGS) entry which is preliminary data.</text>
</comment>
<dbReference type="Pfam" id="PF02931">
    <property type="entry name" value="Neur_chan_LBD"/>
    <property type="match status" value="1"/>
</dbReference>